<dbReference type="OrthoDB" id="9775090at2"/>
<dbReference type="InterPro" id="IPR036250">
    <property type="entry name" value="AcylCo_DH-like_C"/>
</dbReference>
<dbReference type="InterPro" id="IPR009075">
    <property type="entry name" value="AcylCo_DH/oxidase_C"/>
</dbReference>
<dbReference type="Pfam" id="PF02770">
    <property type="entry name" value="Acyl-CoA_dh_M"/>
    <property type="match status" value="1"/>
</dbReference>
<dbReference type="GO" id="GO:0003995">
    <property type="term" value="F:acyl-CoA dehydrogenase activity"/>
    <property type="evidence" value="ECO:0007669"/>
    <property type="project" value="TreeGrafter"/>
</dbReference>
<dbReference type="Pfam" id="PF02771">
    <property type="entry name" value="Acyl-CoA_dh_N"/>
    <property type="match status" value="1"/>
</dbReference>
<dbReference type="Pfam" id="PF00441">
    <property type="entry name" value="Acyl-CoA_dh_1"/>
    <property type="match status" value="1"/>
</dbReference>
<feature type="domain" description="Acyl-CoA dehydrogenase/oxidase N-terminal" evidence="8">
    <location>
        <begin position="9"/>
        <end position="122"/>
    </location>
</feature>
<dbReference type="Gene3D" id="1.10.540.10">
    <property type="entry name" value="Acyl-CoA dehydrogenase/oxidase, N-terminal domain"/>
    <property type="match status" value="1"/>
</dbReference>
<dbReference type="GO" id="GO:0046359">
    <property type="term" value="P:butyrate catabolic process"/>
    <property type="evidence" value="ECO:0007669"/>
    <property type="project" value="TreeGrafter"/>
</dbReference>
<dbReference type="GO" id="GO:0033539">
    <property type="term" value="P:fatty acid beta-oxidation using acyl-CoA dehydrogenase"/>
    <property type="evidence" value="ECO:0007669"/>
    <property type="project" value="TreeGrafter"/>
</dbReference>
<evidence type="ECO:0000256" key="2">
    <source>
        <dbReference type="ARBA" id="ARBA00009347"/>
    </source>
</evidence>
<protein>
    <submittedName>
        <fullName evidence="9">Acyl-CoA dehydrogenase</fullName>
    </submittedName>
</protein>
<gene>
    <name evidence="9" type="ORF">GL279_06900</name>
</gene>
<dbReference type="Proteomes" id="UP000442533">
    <property type="component" value="Unassembled WGS sequence"/>
</dbReference>
<evidence type="ECO:0000256" key="3">
    <source>
        <dbReference type="ARBA" id="ARBA00022630"/>
    </source>
</evidence>
<dbReference type="PANTHER" id="PTHR43884:SF12">
    <property type="entry name" value="ISOVALERYL-COA DEHYDROGENASE, MITOCHONDRIAL-RELATED"/>
    <property type="match status" value="1"/>
</dbReference>
<evidence type="ECO:0000256" key="4">
    <source>
        <dbReference type="ARBA" id="ARBA00022827"/>
    </source>
</evidence>
<keyword evidence="3 5" id="KW-0285">Flavoprotein</keyword>
<dbReference type="InterPro" id="IPR046373">
    <property type="entry name" value="Acyl-CoA_Oxase/DH_mid-dom_sf"/>
</dbReference>
<comment type="similarity">
    <text evidence="2 5">Belongs to the acyl-CoA dehydrogenase family.</text>
</comment>
<accession>A0A844H759</accession>
<dbReference type="InterPro" id="IPR037069">
    <property type="entry name" value="AcylCoA_DH/ox_N_sf"/>
</dbReference>
<name>A0A844H759_9RHOB</name>
<evidence type="ECO:0000313" key="10">
    <source>
        <dbReference type="Proteomes" id="UP000442533"/>
    </source>
</evidence>
<feature type="domain" description="Acyl-CoA dehydrogenase/oxidase C-terminal" evidence="6">
    <location>
        <begin position="250"/>
        <end position="394"/>
    </location>
</feature>
<dbReference type="InterPro" id="IPR006091">
    <property type="entry name" value="Acyl-CoA_Oxase/DH_mid-dom"/>
</dbReference>
<dbReference type="AlphaFoldDB" id="A0A844H759"/>
<reference evidence="9 10" key="1">
    <citation type="submission" date="2019-11" db="EMBL/GenBank/DDBJ databases">
        <authorList>
            <person name="Dong K."/>
        </authorList>
    </citation>
    <scope>NUCLEOTIDE SEQUENCE [LARGE SCALE GENOMIC DNA]</scope>
    <source>
        <strain evidence="9 10">JCM 17370</strain>
    </source>
</reference>
<comment type="cofactor">
    <cofactor evidence="1 5">
        <name>FAD</name>
        <dbReference type="ChEBI" id="CHEBI:57692"/>
    </cofactor>
</comment>
<evidence type="ECO:0000259" key="6">
    <source>
        <dbReference type="Pfam" id="PF00441"/>
    </source>
</evidence>
<keyword evidence="5" id="KW-0560">Oxidoreductase</keyword>
<dbReference type="InterPro" id="IPR013786">
    <property type="entry name" value="AcylCoA_DH/ox_N"/>
</dbReference>
<dbReference type="GO" id="GO:0050660">
    <property type="term" value="F:flavin adenine dinucleotide binding"/>
    <property type="evidence" value="ECO:0007669"/>
    <property type="project" value="InterPro"/>
</dbReference>
<comment type="caution">
    <text evidence="9">The sequence shown here is derived from an EMBL/GenBank/DDBJ whole genome shotgun (WGS) entry which is preliminary data.</text>
</comment>
<dbReference type="SUPFAM" id="SSF47203">
    <property type="entry name" value="Acyl-CoA dehydrogenase C-terminal domain-like"/>
    <property type="match status" value="1"/>
</dbReference>
<proteinExistence type="inferred from homology"/>
<evidence type="ECO:0000256" key="1">
    <source>
        <dbReference type="ARBA" id="ARBA00001974"/>
    </source>
</evidence>
<evidence type="ECO:0000259" key="8">
    <source>
        <dbReference type="Pfam" id="PF02771"/>
    </source>
</evidence>
<dbReference type="PANTHER" id="PTHR43884">
    <property type="entry name" value="ACYL-COA DEHYDROGENASE"/>
    <property type="match status" value="1"/>
</dbReference>
<dbReference type="Gene3D" id="2.40.110.10">
    <property type="entry name" value="Butyryl-CoA Dehydrogenase, subunit A, domain 2"/>
    <property type="match status" value="1"/>
</dbReference>
<evidence type="ECO:0000259" key="7">
    <source>
        <dbReference type="Pfam" id="PF02770"/>
    </source>
</evidence>
<keyword evidence="10" id="KW-1185">Reference proteome</keyword>
<dbReference type="SUPFAM" id="SSF56645">
    <property type="entry name" value="Acyl-CoA dehydrogenase NM domain-like"/>
    <property type="match status" value="1"/>
</dbReference>
<dbReference type="Gene3D" id="1.20.140.10">
    <property type="entry name" value="Butyryl-CoA Dehydrogenase, subunit A, domain 3"/>
    <property type="match status" value="1"/>
</dbReference>
<evidence type="ECO:0000256" key="5">
    <source>
        <dbReference type="RuleBase" id="RU362125"/>
    </source>
</evidence>
<keyword evidence="4 5" id="KW-0274">FAD</keyword>
<sequence>MSIDFRPSADQTALQQGARAFARDVLSQVAETIRPLQKPEDRCLATKPFYAKMAEAGFVHALFPTEYGGTGMSTLDFALAAEELASVDINVPTTLLATGLGIEPILHYGTDAQKRKWIGEILADPAERLACFAFTEVGGGANFDCPDPAAGVQTFARREGDEWVINGAKHHITNGSGWDGKGAHLLTVVCRTDMSKPPSESLAVIIVPGNTPGVETVGHLDMMGHRAVISPRVHFNEVRVPVENIIGRPGDGQAICNTSFSWTAAVIGAACTGVMRAAFDIAYDFARTDKRSGTVPVIEHQNAGYMLADIKTRIEAARYLTWKACHQFDISETKSDELAIMTKIYSSELCVQVVYDAMRLVGVNSYCDLSPLPGLMQDALCFPLYDGGNMGVRRRQLHTKFKAADYDPMASAEARF</sequence>
<dbReference type="InterPro" id="IPR009100">
    <property type="entry name" value="AcylCoA_DH/oxidase_NM_dom_sf"/>
</dbReference>
<dbReference type="EMBL" id="WMIF01000007">
    <property type="protein sequence ID" value="MTH34327.1"/>
    <property type="molecule type" value="Genomic_DNA"/>
</dbReference>
<dbReference type="CDD" id="cd00567">
    <property type="entry name" value="ACAD"/>
    <property type="match status" value="1"/>
</dbReference>
<feature type="domain" description="Acyl-CoA oxidase/dehydrogenase middle" evidence="7">
    <location>
        <begin position="131"/>
        <end position="238"/>
    </location>
</feature>
<dbReference type="RefSeq" id="WP_155063890.1">
    <property type="nucleotide sequence ID" value="NZ_WMIF01000007.1"/>
</dbReference>
<evidence type="ECO:0000313" key="9">
    <source>
        <dbReference type="EMBL" id="MTH34327.1"/>
    </source>
</evidence>
<organism evidence="9 10">
    <name type="scientific">Paracoccus limosus</name>
    <dbReference type="NCBI Taxonomy" id="913252"/>
    <lineage>
        <taxon>Bacteria</taxon>
        <taxon>Pseudomonadati</taxon>
        <taxon>Pseudomonadota</taxon>
        <taxon>Alphaproteobacteria</taxon>
        <taxon>Rhodobacterales</taxon>
        <taxon>Paracoccaceae</taxon>
        <taxon>Paracoccus</taxon>
    </lineage>
</organism>